<dbReference type="InterPro" id="IPR014845">
    <property type="entry name" value="GYD/TTHA1554"/>
</dbReference>
<organism evidence="1">
    <name type="scientific">marine sediment metagenome</name>
    <dbReference type="NCBI Taxonomy" id="412755"/>
    <lineage>
        <taxon>unclassified sequences</taxon>
        <taxon>metagenomes</taxon>
        <taxon>ecological metagenomes</taxon>
    </lineage>
</organism>
<comment type="caution">
    <text evidence="1">The sequence shown here is derived from an EMBL/GenBank/DDBJ whole genome shotgun (WGS) entry which is preliminary data.</text>
</comment>
<sequence>MPRYIALMKLTEQGIKDIKNAPQRLEKAVAGMGALGGKLVDFYTVMGEYDYVAVAEFPNDEAGMTFLLTLGKLGNVRTTTLRAFDMQQFAELVKKIP</sequence>
<evidence type="ECO:0000313" key="1">
    <source>
        <dbReference type="EMBL" id="GAJ10156.1"/>
    </source>
</evidence>
<name>X1VAC9_9ZZZZ</name>
<evidence type="ECO:0008006" key="2">
    <source>
        <dbReference type="Google" id="ProtNLM"/>
    </source>
</evidence>
<gene>
    <name evidence="1" type="ORF">S12H4_41899</name>
</gene>
<accession>X1VAC9</accession>
<proteinExistence type="predicted"/>
<protein>
    <recommendedName>
        <fullName evidence="2">GYD domain-containing protein</fullName>
    </recommendedName>
</protein>
<dbReference type="AlphaFoldDB" id="X1VAC9"/>
<dbReference type="EMBL" id="BARW01025581">
    <property type="protein sequence ID" value="GAJ10156.1"/>
    <property type="molecule type" value="Genomic_DNA"/>
</dbReference>
<dbReference type="Pfam" id="PF08734">
    <property type="entry name" value="GYD"/>
    <property type="match status" value="1"/>
</dbReference>
<reference evidence="1" key="1">
    <citation type="journal article" date="2014" name="Front. Microbiol.">
        <title>High frequency of phylogenetically diverse reductive dehalogenase-homologous genes in deep subseafloor sedimentary metagenomes.</title>
        <authorList>
            <person name="Kawai M."/>
            <person name="Futagami T."/>
            <person name="Toyoda A."/>
            <person name="Takaki Y."/>
            <person name="Nishi S."/>
            <person name="Hori S."/>
            <person name="Arai W."/>
            <person name="Tsubouchi T."/>
            <person name="Morono Y."/>
            <person name="Uchiyama I."/>
            <person name="Ito T."/>
            <person name="Fujiyama A."/>
            <person name="Inagaki F."/>
            <person name="Takami H."/>
        </authorList>
    </citation>
    <scope>NUCLEOTIDE SEQUENCE</scope>
    <source>
        <strain evidence="1">Expedition CK06-06</strain>
    </source>
</reference>